<proteinExistence type="predicted"/>
<sequence length="113" mass="13170">MSPIMRRNPHARIGHIVVRRDVPPEVLMDEQDLAVCLAYNFVAENMMREDMTNRMNIIPTPPKIGYPTYQLTTSQKDWWTISEKVCLKSFSNRLKTNGGMTMFRKVIRTVELV</sequence>
<reference evidence="1 2" key="1">
    <citation type="journal article" date="2021" name="Elife">
        <title>Chloroplast acquisition without the gene transfer in kleptoplastic sea slugs, Plakobranchus ocellatus.</title>
        <authorList>
            <person name="Maeda T."/>
            <person name="Takahashi S."/>
            <person name="Yoshida T."/>
            <person name="Shimamura S."/>
            <person name="Takaki Y."/>
            <person name="Nagai Y."/>
            <person name="Toyoda A."/>
            <person name="Suzuki Y."/>
            <person name="Arimoto A."/>
            <person name="Ishii H."/>
            <person name="Satoh N."/>
            <person name="Nishiyama T."/>
            <person name="Hasebe M."/>
            <person name="Maruyama T."/>
            <person name="Minagawa J."/>
            <person name="Obokata J."/>
            <person name="Shigenobu S."/>
        </authorList>
    </citation>
    <scope>NUCLEOTIDE SEQUENCE [LARGE SCALE GENOMIC DNA]</scope>
</reference>
<dbReference type="AlphaFoldDB" id="A0AAV4GN00"/>
<protein>
    <submittedName>
        <fullName evidence="1">Uncharacterized protein</fullName>
    </submittedName>
</protein>
<dbReference type="Proteomes" id="UP000762676">
    <property type="component" value="Unassembled WGS sequence"/>
</dbReference>
<evidence type="ECO:0000313" key="1">
    <source>
        <dbReference type="EMBL" id="GFR86634.1"/>
    </source>
</evidence>
<keyword evidence="2" id="KW-1185">Reference proteome</keyword>
<name>A0AAV4GN00_9GAST</name>
<organism evidence="1 2">
    <name type="scientific">Elysia marginata</name>
    <dbReference type="NCBI Taxonomy" id="1093978"/>
    <lineage>
        <taxon>Eukaryota</taxon>
        <taxon>Metazoa</taxon>
        <taxon>Spiralia</taxon>
        <taxon>Lophotrochozoa</taxon>
        <taxon>Mollusca</taxon>
        <taxon>Gastropoda</taxon>
        <taxon>Heterobranchia</taxon>
        <taxon>Euthyneura</taxon>
        <taxon>Panpulmonata</taxon>
        <taxon>Sacoglossa</taxon>
        <taxon>Placobranchoidea</taxon>
        <taxon>Plakobranchidae</taxon>
        <taxon>Elysia</taxon>
    </lineage>
</organism>
<gene>
    <name evidence="1" type="ORF">ElyMa_006057700</name>
</gene>
<comment type="caution">
    <text evidence="1">The sequence shown here is derived from an EMBL/GenBank/DDBJ whole genome shotgun (WGS) entry which is preliminary data.</text>
</comment>
<dbReference type="EMBL" id="BMAT01012132">
    <property type="protein sequence ID" value="GFR86634.1"/>
    <property type="molecule type" value="Genomic_DNA"/>
</dbReference>
<accession>A0AAV4GN00</accession>
<evidence type="ECO:0000313" key="2">
    <source>
        <dbReference type="Proteomes" id="UP000762676"/>
    </source>
</evidence>